<name>A0A1I7WUP2_HETBA</name>
<evidence type="ECO:0000313" key="1">
    <source>
        <dbReference type="Proteomes" id="UP000095283"/>
    </source>
</evidence>
<sequence>MDPLEETIPQANYNFLCYRSTPESMNSNCFPSAVDSAGFRSDYSSNYPSDFSADYRVSSLHEKIGPGKLTDFIPEVERANDSLSKENRRESAGFSHRSGDEPLLIRNYDLPPTNNSSTRITNTTVNLHNNPEIESVSAILKRSTLPRNIFIKRKKLPALHQNEQVSDDDTIPGKSYIVNPIERLLSIKSNYEQVLILIVYTVAQDNWYANAPRTPSIATSFPMIYFVF</sequence>
<dbReference type="Proteomes" id="UP000095283">
    <property type="component" value="Unplaced"/>
</dbReference>
<accession>A0A1I7WUP2</accession>
<dbReference type="AlphaFoldDB" id="A0A1I7WUP2"/>
<dbReference type="WBParaSite" id="Hba_08865">
    <property type="protein sequence ID" value="Hba_08865"/>
    <property type="gene ID" value="Hba_08865"/>
</dbReference>
<evidence type="ECO:0000313" key="2">
    <source>
        <dbReference type="WBParaSite" id="Hba_08865"/>
    </source>
</evidence>
<protein>
    <submittedName>
        <fullName evidence="2">Uncharacterized protein</fullName>
    </submittedName>
</protein>
<keyword evidence="1" id="KW-1185">Reference proteome</keyword>
<proteinExistence type="predicted"/>
<organism evidence="1 2">
    <name type="scientific">Heterorhabditis bacteriophora</name>
    <name type="common">Entomopathogenic nematode worm</name>
    <dbReference type="NCBI Taxonomy" id="37862"/>
    <lineage>
        <taxon>Eukaryota</taxon>
        <taxon>Metazoa</taxon>
        <taxon>Ecdysozoa</taxon>
        <taxon>Nematoda</taxon>
        <taxon>Chromadorea</taxon>
        <taxon>Rhabditida</taxon>
        <taxon>Rhabditina</taxon>
        <taxon>Rhabditomorpha</taxon>
        <taxon>Strongyloidea</taxon>
        <taxon>Heterorhabditidae</taxon>
        <taxon>Heterorhabditis</taxon>
    </lineage>
</organism>
<reference evidence="2" key="1">
    <citation type="submission" date="2016-11" db="UniProtKB">
        <authorList>
            <consortium name="WormBaseParasite"/>
        </authorList>
    </citation>
    <scope>IDENTIFICATION</scope>
</reference>